<accession>A0A1S3JL92</accession>
<feature type="domain" description="BHLH" evidence="5">
    <location>
        <begin position="331"/>
        <end position="383"/>
    </location>
</feature>
<evidence type="ECO:0000313" key="6">
    <source>
        <dbReference type="Proteomes" id="UP000085678"/>
    </source>
</evidence>
<dbReference type="KEGG" id="lak:106173899"/>
<comment type="subunit">
    <text evidence="2">Efficient DNA binding requires dimerization with another bHLH protein.</text>
</comment>
<feature type="coiled-coil region" evidence="3">
    <location>
        <begin position="380"/>
        <end position="414"/>
    </location>
</feature>
<feature type="region of interest" description="Disordered" evidence="4">
    <location>
        <begin position="187"/>
        <end position="210"/>
    </location>
</feature>
<dbReference type="InterPro" id="IPR002418">
    <property type="entry name" value="Tscrpt_reg_Myc"/>
</dbReference>
<evidence type="ECO:0000256" key="4">
    <source>
        <dbReference type="SAM" id="MobiDB-lite"/>
    </source>
</evidence>
<keyword evidence="2" id="KW-0539">Nucleus</keyword>
<dbReference type="OrthoDB" id="5964374at2759"/>
<dbReference type="FunFam" id="4.10.280.10:FF:000019">
    <property type="entry name" value="Myc proto-oncogene protein"/>
    <property type="match status" value="1"/>
</dbReference>
<keyword evidence="1 2" id="KW-0238">DNA-binding</keyword>
<reference evidence="7" key="1">
    <citation type="submission" date="2025-08" db="UniProtKB">
        <authorList>
            <consortium name="RefSeq"/>
        </authorList>
    </citation>
    <scope>IDENTIFICATION</scope>
    <source>
        <tissue evidence="7">Gonads</tissue>
    </source>
</reference>
<dbReference type="SUPFAM" id="SSF47459">
    <property type="entry name" value="HLH, helix-loop-helix DNA-binding domain"/>
    <property type="match status" value="1"/>
</dbReference>
<dbReference type="GO" id="GO:0005634">
    <property type="term" value="C:nucleus"/>
    <property type="evidence" value="ECO:0007669"/>
    <property type="project" value="UniProtKB-SubCell"/>
</dbReference>
<gene>
    <name evidence="7" type="primary">LOC106173899</name>
</gene>
<sequence>MPRVQMKKMAHSLVKDDYETFQPIYFQDDNEDHLHAGTPAPSEDIWKKFELLPTPPRSPRRDREPPNITIPSDINTTECLYKVSELLDDDFLTQTQIILFPGSTEQGSESQCHCPPPAKEDTSARCLGLCCTNLKSKLIQDCMWSGSQDQKVEKCEPSLKTPATAPSVDINASTDCVDPTAVFPYPINDNRRSKTHHLGTETPSDSEEEIDVVTVQVPPPATSSRSVKKTVVQTSTIPQRTLYPSALDQHSYSQPPSPRNTTSATSFSLKRTMRSVSMPNSPQPQKKVKRELSIPELKSAMRKLQATGGHSYSKHSGSRSSSDNEEGFEGGKRTQHNVLERKRRDDLKCSFLRLRDSVPELQAQERAAKVVILKKATEYILALNREERKRERELSEEKDRHEQLKRRLNFLKQSI</sequence>
<dbReference type="PRINTS" id="PR00044">
    <property type="entry name" value="LEUZIPPRMYC"/>
</dbReference>
<dbReference type="GeneID" id="106173899"/>
<dbReference type="SMART" id="SM00353">
    <property type="entry name" value="HLH"/>
    <property type="match status" value="1"/>
</dbReference>
<dbReference type="STRING" id="7574.A0A1S3JL92"/>
<dbReference type="Gene3D" id="4.10.280.10">
    <property type="entry name" value="Helix-loop-helix DNA-binding domain"/>
    <property type="match status" value="1"/>
</dbReference>
<dbReference type="GO" id="GO:0046983">
    <property type="term" value="F:protein dimerization activity"/>
    <property type="evidence" value="ECO:0007669"/>
    <property type="project" value="InterPro"/>
</dbReference>
<dbReference type="AlphaFoldDB" id="A0A1S3JL92"/>
<evidence type="ECO:0000313" key="7">
    <source>
        <dbReference type="RefSeq" id="XP_013410679.1"/>
    </source>
</evidence>
<dbReference type="PIRSF" id="PIRSF001705">
    <property type="entry name" value="Myc_protein"/>
    <property type="match status" value="1"/>
</dbReference>
<organism evidence="6 7">
    <name type="scientific">Lingula anatina</name>
    <name type="common">Brachiopod</name>
    <name type="synonym">Lingula unguis</name>
    <dbReference type="NCBI Taxonomy" id="7574"/>
    <lineage>
        <taxon>Eukaryota</taxon>
        <taxon>Metazoa</taxon>
        <taxon>Spiralia</taxon>
        <taxon>Lophotrochozoa</taxon>
        <taxon>Brachiopoda</taxon>
        <taxon>Linguliformea</taxon>
        <taxon>Lingulata</taxon>
        <taxon>Lingulida</taxon>
        <taxon>Linguloidea</taxon>
        <taxon>Lingulidae</taxon>
        <taxon>Lingula</taxon>
    </lineage>
</organism>
<dbReference type="InParanoid" id="A0A1S3JL92"/>
<dbReference type="Pfam" id="PF00010">
    <property type="entry name" value="HLH"/>
    <property type="match status" value="1"/>
</dbReference>
<dbReference type="GO" id="GO:0003700">
    <property type="term" value="F:DNA-binding transcription factor activity"/>
    <property type="evidence" value="ECO:0007669"/>
    <property type="project" value="InterPro"/>
</dbReference>
<evidence type="ECO:0000256" key="2">
    <source>
        <dbReference type="PIRNR" id="PIRNR001705"/>
    </source>
</evidence>
<proteinExistence type="predicted"/>
<evidence type="ECO:0000259" key="5">
    <source>
        <dbReference type="PROSITE" id="PS50888"/>
    </source>
</evidence>
<dbReference type="InterPro" id="IPR036638">
    <property type="entry name" value="HLH_DNA-bd_sf"/>
</dbReference>
<feature type="region of interest" description="Disordered" evidence="4">
    <location>
        <begin position="216"/>
        <end position="235"/>
    </location>
</feature>
<name>A0A1S3JL92_LINAN</name>
<evidence type="ECO:0000256" key="3">
    <source>
        <dbReference type="SAM" id="Coils"/>
    </source>
</evidence>
<dbReference type="PROSITE" id="PS50888">
    <property type="entry name" value="BHLH"/>
    <property type="match status" value="1"/>
</dbReference>
<feature type="region of interest" description="Disordered" evidence="4">
    <location>
        <begin position="303"/>
        <end position="341"/>
    </location>
</feature>
<keyword evidence="3" id="KW-0175">Coiled coil</keyword>
<dbReference type="Pfam" id="PF01056">
    <property type="entry name" value="Myc_N"/>
    <property type="match status" value="1"/>
</dbReference>
<dbReference type="InterPro" id="IPR012682">
    <property type="entry name" value="Tscrpt_reg_Myc_N"/>
</dbReference>
<feature type="region of interest" description="Disordered" evidence="4">
    <location>
        <begin position="240"/>
        <end position="266"/>
    </location>
</feature>
<evidence type="ECO:0000256" key="1">
    <source>
        <dbReference type="ARBA" id="ARBA00023125"/>
    </source>
</evidence>
<keyword evidence="6" id="KW-1185">Reference proteome</keyword>
<comment type="subcellular location">
    <subcellularLocation>
        <location evidence="2">Nucleus</location>
    </subcellularLocation>
</comment>
<dbReference type="PANTHER" id="PTHR45851">
    <property type="entry name" value="MYC PROTO-ONCOGENE"/>
    <property type="match status" value="1"/>
</dbReference>
<dbReference type="Proteomes" id="UP000085678">
    <property type="component" value="Unplaced"/>
</dbReference>
<dbReference type="GO" id="GO:0003677">
    <property type="term" value="F:DNA binding"/>
    <property type="evidence" value="ECO:0007669"/>
    <property type="project" value="UniProtKB-UniRule"/>
</dbReference>
<protein>
    <submittedName>
        <fullName evidence="7">Transcriptional regulator Myc-A</fullName>
    </submittedName>
</protein>
<dbReference type="InterPro" id="IPR050433">
    <property type="entry name" value="Myc_transcription_factors"/>
</dbReference>
<feature type="compositionally biased region" description="Polar residues" evidence="4">
    <location>
        <begin position="248"/>
        <end position="266"/>
    </location>
</feature>
<dbReference type="InterPro" id="IPR011598">
    <property type="entry name" value="bHLH_dom"/>
</dbReference>
<dbReference type="RefSeq" id="XP_013410679.1">
    <property type="nucleotide sequence ID" value="XM_013555225.1"/>
</dbReference>
<dbReference type="CDD" id="cd11400">
    <property type="entry name" value="bHLHzip_Myc"/>
    <property type="match status" value="1"/>
</dbReference>